<evidence type="ECO:0000256" key="7">
    <source>
        <dbReference type="ARBA" id="ARBA00023242"/>
    </source>
</evidence>
<evidence type="ECO:0000313" key="11">
    <source>
        <dbReference type="EMBL" id="MBA4627143.1"/>
    </source>
</evidence>
<feature type="compositionally biased region" description="Low complexity" evidence="8">
    <location>
        <begin position="140"/>
        <end position="150"/>
    </location>
</feature>
<keyword evidence="3" id="KW-0805">Transcription regulation</keyword>
<dbReference type="InterPro" id="IPR051953">
    <property type="entry name" value="Plant_SW-associated_TFs"/>
</dbReference>
<dbReference type="InterPro" id="IPR001005">
    <property type="entry name" value="SANT/Myb"/>
</dbReference>
<dbReference type="EMBL" id="GISG01060536">
    <property type="protein sequence ID" value="MBA4627141.1"/>
    <property type="molecule type" value="Transcribed_RNA"/>
</dbReference>
<dbReference type="EMBL" id="GISG01060538">
    <property type="protein sequence ID" value="MBA4627143.1"/>
    <property type="molecule type" value="Transcribed_RNA"/>
</dbReference>
<dbReference type="FunFam" id="1.10.10.60:FF:000077">
    <property type="entry name" value="MYB transcription factor"/>
    <property type="match status" value="1"/>
</dbReference>
<keyword evidence="5" id="KW-0010">Activator</keyword>
<dbReference type="AlphaFoldDB" id="A0A7C9CYH6"/>
<reference evidence="11" key="2">
    <citation type="submission" date="2020-07" db="EMBL/GenBank/DDBJ databases">
        <authorList>
            <person name="Vera ALvarez R."/>
            <person name="Arias-Moreno D.M."/>
            <person name="Jimenez-Jacinto V."/>
            <person name="Jimenez-Bremont J.F."/>
            <person name="Swaminathan K."/>
            <person name="Moose S.P."/>
            <person name="Guerrero-Gonzalez M.L."/>
            <person name="Marino-Ramirez L."/>
            <person name="Landsman D."/>
            <person name="Rodriguez-Kessler M."/>
            <person name="Delgado-Sanchez P."/>
        </authorList>
    </citation>
    <scope>NUCLEOTIDE SEQUENCE</scope>
    <source>
        <tissue evidence="11">Cladode</tissue>
    </source>
</reference>
<proteinExistence type="predicted"/>
<evidence type="ECO:0000259" key="10">
    <source>
        <dbReference type="PROSITE" id="PS51294"/>
    </source>
</evidence>
<evidence type="ECO:0000256" key="6">
    <source>
        <dbReference type="ARBA" id="ARBA00023163"/>
    </source>
</evidence>
<keyword evidence="7" id="KW-0539">Nucleus</keyword>
<evidence type="ECO:0000256" key="4">
    <source>
        <dbReference type="ARBA" id="ARBA00023125"/>
    </source>
</evidence>
<dbReference type="GO" id="GO:0005634">
    <property type="term" value="C:nucleus"/>
    <property type="evidence" value="ECO:0007669"/>
    <property type="project" value="UniProtKB-SubCell"/>
</dbReference>
<feature type="domain" description="Myb-like" evidence="9">
    <location>
        <begin position="66"/>
        <end position="116"/>
    </location>
</feature>
<protein>
    <submittedName>
        <fullName evidence="11">Uncharacterized protein</fullName>
    </submittedName>
</protein>
<name>A0A7C9CYH6_OPUST</name>
<feature type="region of interest" description="Disordered" evidence="8">
    <location>
        <begin position="1"/>
        <end position="20"/>
    </location>
</feature>
<evidence type="ECO:0000256" key="8">
    <source>
        <dbReference type="SAM" id="MobiDB-lite"/>
    </source>
</evidence>
<dbReference type="SUPFAM" id="SSF46689">
    <property type="entry name" value="Homeodomain-like"/>
    <property type="match status" value="1"/>
</dbReference>
<accession>A0A7C9CYH6</accession>
<dbReference type="Gene3D" id="1.10.10.60">
    <property type="entry name" value="Homeodomain-like"/>
    <property type="match status" value="2"/>
</dbReference>
<dbReference type="PROSITE" id="PS50090">
    <property type="entry name" value="MYB_LIKE"/>
    <property type="match status" value="2"/>
</dbReference>
<feature type="domain" description="Myb-like" evidence="9">
    <location>
        <begin position="13"/>
        <end position="65"/>
    </location>
</feature>
<dbReference type="InterPro" id="IPR009057">
    <property type="entry name" value="Homeodomain-like_sf"/>
</dbReference>
<feature type="domain" description="HTH myb-type" evidence="10">
    <location>
        <begin position="13"/>
        <end position="65"/>
    </location>
</feature>
<dbReference type="Pfam" id="PF00249">
    <property type="entry name" value="Myb_DNA-binding"/>
    <property type="match status" value="2"/>
</dbReference>
<keyword evidence="6" id="KW-0804">Transcription</keyword>
<dbReference type="FunFam" id="1.10.10.60:FF:000371">
    <property type="entry name" value="MYB transcription factor"/>
    <property type="match status" value="1"/>
</dbReference>
<evidence type="ECO:0000256" key="1">
    <source>
        <dbReference type="ARBA" id="ARBA00004123"/>
    </source>
</evidence>
<dbReference type="GO" id="GO:0045893">
    <property type="term" value="P:positive regulation of DNA-templated transcription"/>
    <property type="evidence" value="ECO:0007669"/>
    <property type="project" value="UniProtKB-ARBA"/>
</dbReference>
<dbReference type="SMART" id="SM00717">
    <property type="entry name" value="SANT"/>
    <property type="match status" value="2"/>
</dbReference>
<evidence type="ECO:0000256" key="3">
    <source>
        <dbReference type="ARBA" id="ARBA00023015"/>
    </source>
</evidence>
<dbReference type="PANTHER" id="PTHR47997">
    <property type="entry name" value="MYB DOMAIN PROTEIN 55"/>
    <property type="match status" value="1"/>
</dbReference>
<sequence>MGSKSSMEKTKTKPKYKKGLWSPEEDQRLRDYILHHGHGCWSSVPRNAGLQRNGKSCRLRWINYLRPGLKRGTFSSQEEETILTLHQTLGNKWAQIAQHLPGRTDNEIKNYWHSYLKKKVMDRAAKLESIPKTQQDIESSVKSNITSTSSLGSVGNRDGSSIDSNQSMSNQSILPKLFFAEWFDLDNILHYGQSYNVHEVDQFPCYSYNDSKDIHVVDHPNYAMNLEMQEGFTHPQQGVTYNEGSCSSSEFYNGAAGNGGFDLQLKFEEQTPENEFGGLLAGDLDLPNDIFLTSDTLMYI</sequence>
<feature type="compositionally biased region" description="Basic and acidic residues" evidence="8">
    <location>
        <begin position="1"/>
        <end position="11"/>
    </location>
</feature>
<evidence type="ECO:0000256" key="5">
    <source>
        <dbReference type="ARBA" id="ARBA00023159"/>
    </source>
</evidence>
<dbReference type="CDD" id="cd00167">
    <property type="entry name" value="SANT"/>
    <property type="match status" value="2"/>
</dbReference>
<dbReference type="PANTHER" id="PTHR47997:SF11">
    <property type="entry name" value="TRANSCRIPTION FACTOR LAF1"/>
    <property type="match status" value="1"/>
</dbReference>
<keyword evidence="2" id="KW-0677">Repeat</keyword>
<feature type="region of interest" description="Disordered" evidence="8">
    <location>
        <begin position="137"/>
        <end position="166"/>
    </location>
</feature>
<dbReference type="GO" id="GO:0003677">
    <property type="term" value="F:DNA binding"/>
    <property type="evidence" value="ECO:0007669"/>
    <property type="project" value="UniProtKB-KW"/>
</dbReference>
<comment type="subcellular location">
    <subcellularLocation>
        <location evidence="1">Nucleus</location>
    </subcellularLocation>
</comment>
<dbReference type="PROSITE" id="PS51294">
    <property type="entry name" value="HTH_MYB"/>
    <property type="match status" value="2"/>
</dbReference>
<evidence type="ECO:0000259" key="9">
    <source>
        <dbReference type="PROSITE" id="PS50090"/>
    </source>
</evidence>
<dbReference type="InterPro" id="IPR017930">
    <property type="entry name" value="Myb_dom"/>
</dbReference>
<keyword evidence="4" id="KW-0238">DNA-binding</keyword>
<evidence type="ECO:0000256" key="2">
    <source>
        <dbReference type="ARBA" id="ARBA00022737"/>
    </source>
</evidence>
<feature type="domain" description="HTH myb-type" evidence="10">
    <location>
        <begin position="66"/>
        <end position="120"/>
    </location>
</feature>
<reference evidence="11" key="1">
    <citation type="journal article" date="2013" name="J. Plant Res.">
        <title>Effect of fungi and light on seed germination of three Opuntia species from semiarid lands of central Mexico.</title>
        <authorList>
            <person name="Delgado-Sanchez P."/>
            <person name="Jimenez-Bremont J.F."/>
            <person name="Guerrero-Gonzalez Mde L."/>
            <person name="Flores J."/>
        </authorList>
    </citation>
    <scope>NUCLEOTIDE SEQUENCE</scope>
    <source>
        <tissue evidence="11">Cladode</tissue>
    </source>
</reference>
<organism evidence="11">
    <name type="scientific">Opuntia streptacantha</name>
    <name type="common">Prickly pear cactus</name>
    <name type="synonym">Opuntia cardona</name>
    <dbReference type="NCBI Taxonomy" id="393608"/>
    <lineage>
        <taxon>Eukaryota</taxon>
        <taxon>Viridiplantae</taxon>
        <taxon>Streptophyta</taxon>
        <taxon>Embryophyta</taxon>
        <taxon>Tracheophyta</taxon>
        <taxon>Spermatophyta</taxon>
        <taxon>Magnoliopsida</taxon>
        <taxon>eudicotyledons</taxon>
        <taxon>Gunneridae</taxon>
        <taxon>Pentapetalae</taxon>
        <taxon>Caryophyllales</taxon>
        <taxon>Cactineae</taxon>
        <taxon>Cactaceae</taxon>
        <taxon>Opuntioideae</taxon>
        <taxon>Opuntia</taxon>
    </lineage>
</organism>